<keyword evidence="4" id="KW-1185">Reference proteome</keyword>
<evidence type="ECO:0000256" key="2">
    <source>
        <dbReference type="RuleBase" id="RU362080"/>
    </source>
</evidence>
<dbReference type="SUPFAM" id="SSF143120">
    <property type="entry name" value="YefM-like"/>
    <property type="match status" value="1"/>
</dbReference>
<evidence type="ECO:0000313" key="3">
    <source>
        <dbReference type="EMBL" id="MDP5183343.1"/>
    </source>
</evidence>
<comment type="caution">
    <text evidence="3">The sequence shown here is derived from an EMBL/GenBank/DDBJ whole genome shotgun (WGS) entry which is preliminary data.</text>
</comment>
<gene>
    <name evidence="3" type="ORF">QOZ88_11895</name>
</gene>
<dbReference type="InterPro" id="IPR036165">
    <property type="entry name" value="YefM-like_sf"/>
</dbReference>
<reference evidence="4" key="1">
    <citation type="submission" date="2023-05" db="EMBL/GenBank/DDBJ databases">
        <title>Draft genome of Pseudofrankia sp. BMG5.37.</title>
        <authorList>
            <person name="Gtari M."/>
            <person name="Ghodhbane F."/>
            <person name="Sbissi I."/>
        </authorList>
    </citation>
    <scope>NUCLEOTIDE SEQUENCE [LARGE SCALE GENOMIC DNA]</scope>
    <source>
        <strain evidence="4">BMG 814</strain>
    </source>
</reference>
<accession>A0ABT9ICP4</accession>
<name>A0ABT9ICP4_9ACTN</name>
<evidence type="ECO:0000256" key="1">
    <source>
        <dbReference type="ARBA" id="ARBA00009981"/>
    </source>
</evidence>
<dbReference type="Proteomes" id="UP001233673">
    <property type="component" value="Unassembled WGS sequence"/>
</dbReference>
<dbReference type="PANTHER" id="PTHR35377">
    <property type="entry name" value="ANTITOXIN VAPB49-RELATED-RELATED"/>
    <property type="match status" value="1"/>
</dbReference>
<sequence>MTRTVNVHEAKTHLSRLLEAVEAGEDVVIARAGKPVARLVPALRRTERRTPGAWRGRGFTARELVLVSADRRFVDYGIRVLG</sequence>
<dbReference type="InterPro" id="IPR006442">
    <property type="entry name" value="Antitoxin_Phd/YefM"/>
</dbReference>
<dbReference type="Pfam" id="PF02604">
    <property type="entry name" value="PhdYeFM_antitox"/>
    <property type="match status" value="1"/>
</dbReference>
<dbReference type="RefSeq" id="WP_305999976.1">
    <property type="nucleotide sequence ID" value="NZ_JASNFN010000012.1"/>
</dbReference>
<organism evidence="3 4">
    <name type="scientific">Blastococcus carthaginiensis</name>
    <dbReference type="NCBI Taxonomy" id="3050034"/>
    <lineage>
        <taxon>Bacteria</taxon>
        <taxon>Bacillati</taxon>
        <taxon>Actinomycetota</taxon>
        <taxon>Actinomycetes</taxon>
        <taxon>Geodermatophilales</taxon>
        <taxon>Geodermatophilaceae</taxon>
        <taxon>Blastococcus</taxon>
    </lineage>
</organism>
<dbReference type="EMBL" id="JASNFN010000012">
    <property type="protein sequence ID" value="MDP5183343.1"/>
    <property type="molecule type" value="Genomic_DNA"/>
</dbReference>
<comment type="function">
    <text evidence="2">Antitoxin component of a type II toxin-antitoxin (TA) system.</text>
</comment>
<dbReference type="Gene3D" id="3.40.1620.10">
    <property type="entry name" value="YefM-like domain"/>
    <property type="match status" value="1"/>
</dbReference>
<dbReference type="NCBIfam" id="TIGR01552">
    <property type="entry name" value="phd_fam"/>
    <property type="match status" value="1"/>
</dbReference>
<dbReference type="InterPro" id="IPR051416">
    <property type="entry name" value="phD-YefM_TA_antitoxins"/>
</dbReference>
<protein>
    <recommendedName>
        <fullName evidence="2">Antitoxin</fullName>
    </recommendedName>
</protein>
<comment type="similarity">
    <text evidence="1 2">Belongs to the phD/YefM antitoxin family.</text>
</comment>
<proteinExistence type="inferred from homology"/>
<evidence type="ECO:0000313" key="4">
    <source>
        <dbReference type="Proteomes" id="UP001233673"/>
    </source>
</evidence>